<sequence length="92" mass="10118">MAYMTYSGPAEVVFELGEERSVAHDLAVSMEQTHTSTFRLVFIPDRPECLSCTAVSVVLPSGIVEYGPVTYRKSGVLVFYTGDEWGTPRGQP</sequence>
<name>A0A085V485_PSESX</name>
<evidence type="ECO:0000313" key="1">
    <source>
        <dbReference type="EMBL" id="KFE50248.1"/>
    </source>
</evidence>
<proteinExistence type="predicted"/>
<accession>A0A085V485</accession>
<organism evidence="1 2">
    <name type="scientific">Pseudomonas syringae</name>
    <dbReference type="NCBI Taxonomy" id="317"/>
    <lineage>
        <taxon>Bacteria</taxon>
        <taxon>Pseudomonadati</taxon>
        <taxon>Pseudomonadota</taxon>
        <taxon>Gammaproteobacteria</taxon>
        <taxon>Pseudomonadales</taxon>
        <taxon>Pseudomonadaceae</taxon>
        <taxon>Pseudomonas</taxon>
    </lineage>
</organism>
<dbReference type="AlphaFoldDB" id="A0A085V485"/>
<dbReference type="PATRIC" id="fig|317.174.peg.3597"/>
<reference evidence="1 2" key="1">
    <citation type="submission" date="2014-07" db="EMBL/GenBank/DDBJ databases">
        <title>Draft Genome Sequences of Environmental Pseudomonas syringae strains.</title>
        <authorList>
            <person name="Baltrus D.A."/>
            <person name="Berge O."/>
            <person name="Morris C."/>
        </authorList>
    </citation>
    <scope>NUCLEOTIDE SEQUENCE [LARGE SCALE GENOMIC DNA]</scope>
    <source>
        <strain evidence="1 2">CEB003</strain>
    </source>
</reference>
<protein>
    <submittedName>
        <fullName evidence="1">Uncharacterized protein</fullName>
    </submittedName>
</protein>
<dbReference type="EMBL" id="JPQT01000112">
    <property type="protein sequence ID" value="KFE50248.1"/>
    <property type="molecule type" value="Genomic_DNA"/>
</dbReference>
<gene>
    <name evidence="1" type="ORF">IV02_17610</name>
</gene>
<comment type="caution">
    <text evidence="1">The sequence shown here is derived from an EMBL/GenBank/DDBJ whole genome shotgun (WGS) entry which is preliminary data.</text>
</comment>
<dbReference type="RefSeq" id="WP_047576571.1">
    <property type="nucleotide sequence ID" value="NZ_JPQT01000112.1"/>
</dbReference>
<dbReference type="Proteomes" id="UP000028643">
    <property type="component" value="Unassembled WGS sequence"/>
</dbReference>
<evidence type="ECO:0000313" key="2">
    <source>
        <dbReference type="Proteomes" id="UP000028643"/>
    </source>
</evidence>